<keyword evidence="1" id="KW-0472">Membrane</keyword>
<dbReference type="HOGENOM" id="CLU_170806_0_0_2"/>
<dbReference type="AlphaFoldDB" id="F6D2N3"/>
<evidence type="ECO:0008006" key="4">
    <source>
        <dbReference type="Google" id="ProtNLM"/>
    </source>
</evidence>
<name>F6D2N3_METPW</name>
<evidence type="ECO:0000313" key="3">
    <source>
        <dbReference type="Proteomes" id="UP000009231"/>
    </source>
</evidence>
<dbReference type="Pfam" id="PF09881">
    <property type="entry name" value="EhaD"/>
    <property type="match status" value="1"/>
</dbReference>
<dbReference type="KEGG" id="mew:MSWAN_0943"/>
<feature type="transmembrane region" description="Helical" evidence="1">
    <location>
        <begin position="59"/>
        <end position="80"/>
    </location>
</feature>
<keyword evidence="3" id="KW-1185">Reference proteome</keyword>
<dbReference type="EMBL" id="CP002772">
    <property type="protein sequence ID" value="AEG17967.1"/>
    <property type="molecule type" value="Genomic_DNA"/>
</dbReference>
<dbReference type="STRING" id="868131.MSWAN_0943"/>
<keyword evidence="1" id="KW-1133">Transmembrane helix</keyword>
<evidence type="ECO:0000256" key="1">
    <source>
        <dbReference type="SAM" id="Phobius"/>
    </source>
</evidence>
<feature type="transmembrane region" description="Helical" evidence="1">
    <location>
        <begin position="6"/>
        <end position="29"/>
    </location>
</feature>
<reference evidence="2 3" key="1">
    <citation type="journal article" date="2014" name="Int. J. Syst. Evol. Microbiol.">
        <title>Methanobacterium paludis sp. nov. and a novel strain of Methanobacterium lacus isolated from northern peatlands.</title>
        <authorList>
            <person name="Cadillo-Quiroz H."/>
            <person name="Brauer S.L."/>
            <person name="Goodson N."/>
            <person name="Yavitt J.B."/>
            <person name="Zinder S.H."/>
        </authorList>
    </citation>
    <scope>NUCLEOTIDE SEQUENCE [LARGE SCALE GENOMIC DNA]</scope>
    <source>
        <strain evidence="3">DSM 25820 / JCM 18151 / SWAN1</strain>
    </source>
</reference>
<accession>F6D2N3</accession>
<protein>
    <recommendedName>
        <fullName evidence="4">Energy-converting hydrogenase A subunit D EhaD</fullName>
    </recommendedName>
</protein>
<organism evidence="2 3">
    <name type="scientific">Methanobacterium paludis (strain DSM 25820 / JCM 18151 / SWAN1)</name>
    <dbReference type="NCBI Taxonomy" id="868131"/>
    <lineage>
        <taxon>Archaea</taxon>
        <taxon>Methanobacteriati</taxon>
        <taxon>Methanobacteriota</taxon>
        <taxon>Methanomada group</taxon>
        <taxon>Methanobacteria</taxon>
        <taxon>Methanobacteriales</taxon>
        <taxon>Methanobacteriaceae</taxon>
        <taxon>Methanobacterium</taxon>
    </lineage>
</organism>
<dbReference type="eggNOG" id="arCOG04829">
    <property type="taxonomic scope" value="Archaea"/>
</dbReference>
<sequence>MMYPVLDLINITTVSAAVAFIGAAGIIMLPKPIDKVIMFALLQGGFIGMVVAAKYLDVAMVAAIFDPVSTVIFLIAIIKLNEIREKKQKSQEEGVIA</sequence>
<gene>
    <name evidence="2" type="ordered locus">MSWAN_0943</name>
</gene>
<dbReference type="Proteomes" id="UP000009231">
    <property type="component" value="Chromosome"/>
</dbReference>
<keyword evidence="1" id="KW-0812">Transmembrane</keyword>
<proteinExistence type="predicted"/>
<dbReference type="InterPro" id="IPR019213">
    <property type="entry name" value="EhaD-like"/>
</dbReference>
<evidence type="ECO:0000313" key="2">
    <source>
        <dbReference type="EMBL" id="AEG17967.1"/>
    </source>
</evidence>
<feature type="transmembrane region" description="Helical" evidence="1">
    <location>
        <begin position="36"/>
        <end position="53"/>
    </location>
</feature>